<reference evidence="5 6" key="1">
    <citation type="journal article" date="2019" name="Int. J. Syst. Evol. Microbiol.">
        <title>The Global Catalogue of Microorganisms (GCM) 10K type strain sequencing project: providing services to taxonomists for standard genome sequencing and annotation.</title>
        <authorList>
            <consortium name="The Broad Institute Genomics Platform"/>
            <consortium name="The Broad Institute Genome Sequencing Center for Infectious Disease"/>
            <person name="Wu L."/>
            <person name="Ma J."/>
        </authorList>
    </citation>
    <scope>NUCLEOTIDE SEQUENCE [LARGE SCALE GENOMIC DNA]</scope>
    <source>
        <strain evidence="5 6">JCM 16001</strain>
    </source>
</reference>
<feature type="active site" description="Proton donor" evidence="3">
    <location>
        <position position="94"/>
    </location>
</feature>
<proteinExistence type="inferred from homology"/>
<sequence length="308" mass="31400">MSEPTERLEARTLLAMLATERADPRYAGIEGLSTLDLARTMNEADASVSAAVAAVLPDVAAAIDAVADRLAKGGRLRYVGAGTAGRMAVMDAAECPPTFSTDPELIKALIAGGKAAEGGAVEGTEDDEAAGEAAIAADGIGPADAVVGLAASGRTPFVVAAVREARRRGALTVGLSCNTGTVLSDAAEHRIEVEVGPEVVAGSTRLKSGTAQKFVLNMISTISMVRLGKVYRNYMVDMKVANQKLAARAVRMIREITGAGPEEAEAALAASGDRVKTAVVMLELGVSAADAEARLVLAEGRLSGALAA</sequence>
<protein>
    <recommendedName>
        <fullName evidence="3">N-acetylmuramic acid 6-phosphate etherase</fullName>
        <shortName evidence="3">MurNAc-6-P etherase</shortName>
        <ecNumber evidence="3">4.2.1.126</ecNumber>
    </recommendedName>
    <alternativeName>
        <fullName evidence="3">N-acetylmuramic acid 6-phosphate hydrolase</fullName>
    </alternativeName>
    <alternativeName>
        <fullName evidence="3">N-acetylmuramic acid 6-phosphate lyase</fullName>
    </alternativeName>
</protein>
<evidence type="ECO:0000256" key="3">
    <source>
        <dbReference type="HAMAP-Rule" id="MF_00068"/>
    </source>
</evidence>
<dbReference type="NCBIfam" id="TIGR00274">
    <property type="entry name" value="N-acetylmuramic acid 6-phosphate etherase"/>
    <property type="match status" value="1"/>
</dbReference>
<dbReference type="Pfam" id="PF20741">
    <property type="entry name" value="GKRP-like_C"/>
    <property type="match status" value="1"/>
</dbReference>
<name>A0ABN2GW75_9ACTN</name>
<dbReference type="NCBIfam" id="NF009222">
    <property type="entry name" value="PRK12570.1"/>
    <property type="match status" value="1"/>
</dbReference>
<comment type="subunit">
    <text evidence="3">Homodimer.</text>
</comment>
<dbReference type="SUPFAM" id="SSF53697">
    <property type="entry name" value="SIS domain"/>
    <property type="match status" value="1"/>
</dbReference>
<dbReference type="EMBL" id="BAAAQF010000009">
    <property type="protein sequence ID" value="GAA1677859.1"/>
    <property type="molecule type" value="Genomic_DNA"/>
</dbReference>
<dbReference type="PROSITE" id="PS51464">
    <property type="entry name" value="SIS"/>
    <property type="match status" value="1"/>
</dbReference>
<organism evidence="5 6">
    <name type="scientific">Glycomyces endophyticus</name>
    <dbReference type="NCBI Taxonomy" id="480996"/>
    <lineage>
        <taxon>Bacteria</taxon>
        <taxon>Bacillati</taxon>
        <taxon>Actinomycetota</taxon>
        <taxon>Actinomycetes</taxon>
        <taxon>Glycomycetales</taxon>
        <taxon>Glycomycetaceae</taxon>
        <taxon>Glycomyces</taxon>
    </lineage>
</organism>
<evidence type="ECO:0000259" key="4">
    <source>
        <dbReference type="PROSITE" id="PS51464"/>
    </source>
</evidence>
<comment type="pathway">
    <text evidence="3">Amino-sugar metabolism; N-acetylmuramate degradation.</text>
</comment>
<dbReference type="EC" id="4.2.1.126" evidence="3"/>
<comment type="similarity">
    <text evidence="3">Belongs to the GCKR-like family. MurNAc-6-P etherase subfamily.</text>
</comment>
<dbReference type="Proteomes" id="UP001499851">
    <property type="component" value="Unassembled WGS sequence"/>
</dbReference>
<keyword evidence="1 3" id="KW-0456">Lyase</keyword>
<evidence type="ECO:0000313" key="5">
    <source>
        <dbReference type="EMBL" id="GAA1677859.1"/>
    </source>
</evidence>
<keyword evidence="6" id="KW-1185">Reference proteome</keyword>
<evidence type="ECO:0000313" key="6">
    <source>
        <dbReference type="Proteomes" id="UP001499851"/>
    </source>
</evidence>
<dbReference type="PROSITE" id="PS01272">
    <property type="entry name" value="GCKR"/>
    <property type="match status" value="1"/>
</dbReference>
<feature type="domain" description="SIS" evidence="4">
    <location>
        <begin position="66"/>
        <end position="229"/>
    </location>
</feature>
<dbReference type="InterPro" id="IPR046348">
    <property type="entry name" value="SIS_dom_sf"/>
</dbReference>
<dbReference type="InterPro" id="IPR001347">
    <property type="entry name" value="SIS_dom"/>
</dbReference>
<dbReference type="InterPro" id="IPR005486">
    <property type="entry name" value="Glucokinase_regulatory_CS"/>
</dbReference>
<dbReference type="InterPro" id="IPR005488">
    <property type="entry name" value="Etherase_MurQ"/>
</dbReference>
<dbReference type="Pfam" id="PF22645">
    <property type="entry name" value="GKRP_SIS_N"/>
    <property type="match status" value="1"/>
</dbReference>
<dbReference type="CDD" id="cd05007">
    <property type="entry name" value="SIS_Etherase"/>
    <property type="match status" value="1"/>
</dbReference>
<comment type="caution">
    <text evidence="5">The sequence shown here is derived from an EMBL/GenBank/DDBJ whole genome shotgun (WGS) entry which is preliminary data.</text>
</comment>
<dbReference type="Gene3D" id="3.40.50.10490">
    <property type="entry name" value="Glucose-6-phosphate isomerase like protein, domain 1"/>
    <property type="match status" value="1"/>
</dbReference>
<dbReference type="InterPro" id="IPR040190">
    <property type="entry name" value="MURQ/GCKR"/>
</dbReference>
<keyword evidence="2 3" id="KW-0119">Carbohydrate metabolism</keyword>
<dbReference type="Gene3D" id="1.10.8.1080">
    <property type="match status" value="1"/>
</dbReference>
<comment type="function">
    <text evidence="3">Specifically catalyzes the cleavage of the D-lactyl ether substituent of MurNAc 6-phosphate, producing GlcNAc 6-phosphate and D-lactate.</text>
</comment>
<comment type="miscellaneous">
    <text evidence="3">A lyase-type mechanism (elimination/hydration) is suggested for the cleavage of the lactyl ether bond of MurNAc 6-phosphate, with the formation of an alpha,beta-unsaturated aldehyde intermediate with (E)-stereochemistry, followed by the syn addition of water to give product.</text>
</comment>
<dbReference type="NCBIfam" id="NF003915">
    <property type="entry name" value="PRK05441.1"/>
    <property type="match status" value="1"/>
</dbReference>
<comment type="catalytic activity">
    <reaction evidence="3">
        <text>N-acetyl-D-muramate 6-phosphate + H2O = N-acetyl-D-glucosamine 6-phosphate + (R)-lactate</text>
        <dbReference type="Rhea" id="RHEA:26410"/>
        <dbReference type="ChEBI" id="CHEBI:15377"/>
        <dbReference type="ChEBI" id="CHEBI:16004"/>
        <dbReference type="ChEBI" id="CHEBI:57513"/>
        <dbReference type="ChEBI" id="CHEBI:58722"/>
        <dbReference type="EC" id="4.2.1.126"/>
    </reaction>
</comment>
<feature type="active site" evidence="3">
    <location>
        <position position="125"/>
    </location>
</feature>
<evidence type="ECO:0000256" key="2">
    <source>
        <dbReference type="ARBA" id="ARBA00023277"/>
    </source>
</evidence>
<dbReference type="PANTHER" id="PTHR10088">
    <property type="entry name" value="GLUCOKINASE REGULATORY PROTEIN"/>
    <property type="match status" value="1"/>
</dbReference>
<dbReference type="PANTHER" id="PTHR10088:SF4">
    <property type="entry name" value="GLUCOKINASE REGULATORY PROTEIN"/>
    <property type="match status" value="1"/>
</dbReference>
<dbReference type="HAMAP" id="MF_00068">
    <property type="entry name" value="MurQ"/>
    <property type="match status" value="1"/>
</dbReference>
<accession>A0ABN2GW75</accession>
<gene>
    <name evidence="3 5" type="primary">murQ</name>
    <name evidence="5" type="ORF">GCM10009830_26010</name>
</gene>
<evidence type="ECO:0000256" key="1">
    <source>
        <dbReference type="ARBA" id="ARBA00023239"/>
    </source>
</evidence>